<dbReference type="Proteomes" id="UP000314294">
    <property type="component" value="Unassembled WGS sequence"/>
</dbReference>
<name>A0A4Z2GNK4_9TELE</name>
<feature type="region of interest" description="Disordered" evidence="1">
    <location>
        <begin position="55"/>
        <end position="78"/>
    </location>
</feature>
<sequence>MQTLHDSRPRWFGYKNTIWCPRGRSLQSAVLTEHPELCNSYASNYTDSLLQVREAEQGRKGAREEGRTGGREEGRKER</sequence>
<evidence type="ECO:0000256" key="1">
    <source>
        <dbReference type="SAM" id="MobiDB-lite"/>
    </source>
</evidence>
<evidence type="ECO:0000313" key="2">
    <source>
        <dbReference type="EMBL" id="TNN55228.1"/>
    </source>
</evidence>
<dbReference type="AlphaFoldDB" id="A0A4Z2GNK4"/>
<comment type="caution">
    <text evidence="2">The sequence shown here is derived from an EMBL/GenBank/DDBJ whole genome shotgun (WGS) entry which is preliminary data.</text>
</comment>
<accession>A0A4Z2GNK4</accession>
<protein>
    <submittedName>
        <fullName evidence="2">Uncharacterized protein</fullName>
    </submittedName>
</protein>
<dbReference type="EMBL" id="SRLO01000462">
    <property type="protein sequence ID" value="TNN55228.1"/>
    <property type="molecule type" value="Genomic_DNA"/>
</dbReference>
<proteinExistence type="predicted"/>
<evidence type="ECO:0000313" key="3">
    <source>
        <dbReference type="Proteomes" id="UP000314294"/>
    </source>
</evidence>
<organism evidence="2 3">
    <name type="scientific">Liparis tanakae</name>
    <name type="common">Tanaka's snailfish</name>
    <dbReference type="NCBI Taxonomy" id="230148"/>
    <lineage>
        <taxon>Eukaryota</taxon>
        <taxon>Metazoa</taxon>
        <taxon>Chordata</taxon>
        <taxon>Craniata</taxon>
        <taxon>Vertebrata</taxon>
        <taxon>Euteleostomi</taxon>
        <taxon>Actinopterygii</taxon>
        <taxon>Neopterygii</taxon>
        <taxon>Teleostei</taxon>
        <taxon>Neoteleostei</taxon>
        <taxon>Acanthomorphata</taxon>
        <taxon>Eupercaria</taxon>
        <taxon>Perciformes</taxon>
        <taxon>Cottioidei</taxon>
        <taxon>Cottales</taxon>
        <taxon>Liparidae</taxon>
        <taxon>Liparis</taxon>
    </lineage>
</organism>
<gene>
    <name evidence="2" type="ORF">EYF80_034581</name>
</gene>
<reference evidence="2 3" key="1">
    <citation type="submission" date="2019-03" db="EMBL/GenBank/DDBJ databases">
        <title>First draft genome of Liparis tanakae, snailfish: a comprehensive survey of snailfish specific genes.</title>
        <authorList>
            <person name="Kim W."/>
            <person name="Song I."/>
            <person name="Jeong J.-H."/>
            <person name="Kim D."/>
            <person name="Kim S."/>
            <person name="Ryu S."/>
            <person name="Song J.Y."/>
            <person name="Lee S.K."/>
        </authorList>
    </citation>
    <scope>NUCLEOTIDE SEQUENCE [LARGE SCALE GENOMIC DNA]</scope>
    <source>
        <tissue evidence="2">Muscle</tissue>
    </source>
</reference>
<keyword evidence="3" id="KW-1185">Reference proteome</keyword>